<name>A0A831RLP5_9GAMM</name>
<keyword evidence="2" id="KW-0175">Coiled coil</keyword>
<evidence type="ECO:0000256" key="2">
    <source>
        <dbReference type="SAM" id="Coils"/>
    </source>
</evidence>
<dbReference type="Gene3D" id="1.10.1660.10">
    <property type="match status" value="1"/>
</dbReference>
<dbReference type="AlphaFoldDB" id="A0A831RLP5"/>
<feature type="domain" description="HTH merR-type" evidence="3">
    <location>
        <begin position="5"/>
        <end position="72"/>
    </location>
</feature>
<reference evidence="4" key="1">
    <citation type="journal article" date="2020" name="mSystems">
        <title>Genome- and Community-Level Interaction Insights into Carbon Utilization and Element Cycling Functions of Hydrothermarchaeota in Hydrothermal Sediment.</title>
        <authorList>
            <person name="Zhou Z."/>
            <person name="Liu Y."/>
            <person name="Xu W."/>
            <person name="Pan J."/>
            <person name="Luo Z.H."/>
            <person name="Li M."/>
        </authorList>
    </citation>
    <scope>NUCLEOTIDE SEQUENCE [LARGE SCALE GENOMIC DNA]</scope>
    <source>
        <strain evidence="4">HyVt-443</strain>
    </source>
</reference>
<dbReference type="GO" id="GO:0003700">
    <property type="term" value="F:DNA-binding transcription factor activity"/>
    <property type="evidence" value="ECO:0007669"/>
    <property type="project" value="InterPro"/>
</dbReference>
<dbReference type="PROSITE" id="PS50937">
    <property type="entry name" value="HTH_MERR_2"/>
    <property type="match status" value="1"/>
</dbReference>
<organism evidence="4">
    <name type="scientific">Sedimenticola thiotaurini</name>
    <dbReference type="NCBI Taxonomy" id="1543721"/>
    <lineage>
        <taxon>Bacteria</taxon>
        <taxon>Pseudomonadati</taxon>
        <taxon>Pseudomonadota</taxon>
        <taxon>Gammaproteobacteria</taxon>
        <taxon>Chromatiales</taxon>
        <taxon>Sedimenticolaceae</taxon>
        <taxon>Sedimenticola</taxon>
    </lineage>
</organism>
<accession>A0A831RLP5</accession>
<feature type="coiled-coil region" evidence="2">
    <location>
        <begin position="87"/>
        <end position="124"/>
    </location>
</feature>
<comment type="caution">
    <text evidence="4">The sequence shown here is derived from an EMBL/GenBank/DDBJ whole genome shotgun (WGS) entry which is preliminary data.</text>
</comment>
<keyword evidence="1 4" id="KW-0238">DNA-binding</keyword>
<dbReference type="EMBL" id="DRKP01000023">
    <property type="protein sequence ID" value="HEB95174.1"/>
    <property type="molecule type" value="Genomic_DNA"/>
</dbReference>
<proteinExistence type="predicted"/>
<dbReference type="GO" id="GO:0003677">
    <property type="term" value="F:DNA binding"/>
    <property type="evidence" value="ECO:0007669"/>
    <property type="project" value="UniProtKB-KW"/>
</dbReference>
<evidence type="ECO:0000313" key="4">
    <source>
        <dbReference type="EMBL" id="HEB95174.1"/>
    </source>
</evidence>
<dbReference type="InterPro" id="IPR009061">
    <property type="entry name" value="DNA-bd_dom_put_sf"/>
</dbReference>
<dbReference type="Pfam" id="PF13411">
    <property type="entry name" value="MerR_1"/>
    <property type="match status" value="1"/>
</dbReference>
<evidence type="ECO:0000259" key="3">
    <source>
        <dbReference type="PROSITE" id="PS50937"/>
    </source>
</evidence>
<dbReference type="PANTHER" id="PTHR30204:SF58">
    <property type="entry name" value="HTH-TYPE TRANSCRIPTIONAL REGULATOR YFMP"/>
    <property type="match status" value="1"/>
</dbReference>
<dbReference type="SUPFAM" id="SSF46955">
    <property type="entry name" value="Putative DNA-binding domain"/>
    <property type="match status" value="1"/>
</dbReference>
<dbReference type="SMART" id="SM00422">
    <property type="entry name" value="HTH_MERR"/>
    <property type="match status" value="1"/>
</dbReference>
<gene>
    <name evidence="4" type="ORF">ENI96_01925</name>
</gene>
<dbReference type="PANTHER" id="PTHR30204">
    <property type="entry name" value="REDOX-CYCLING DRUG-SENSING TRANSCRIPTIONAL ACTIVATOR SOXR"/>
    <property type="match status" value="1"/>
</dbReference>
<protein>
    <submittedName>
        <fullName evidence="4">MerR family DNA-binding transcriptional regulator</fullName>
    </submittedName>
</protein>
<evidence type="ECO:0000256" key="1">
    <source>
        <dbReference type="ARBA" id="ARBA00023125"/>
    </source>
</evidence>
<dbReference type="CDD" id="cd04776">
    <property type="entry name" value="HTH_GnyR"/>
    <property type="match status" value="1"/>
</dbReference>
<dbReference type="InterPro" id="IPR047057">
    <property type="entry name" value="MerR_fam"/>
</dbReference>
<sequence>MKGKTYSISDLSKEFDITPRSIRFYEDQGLLSPVRKGRQRVFRDRDYVRLKLILRGKRLGFTLAEIKEIIELYDMESGGEKQLVYFLDKIRQRRASLEQQMQDIEDTLQDMKSVERRVKKALKEIRGR</sequence>
<dbReference type="Proteomes" id="UP000886251">
    <property type="component" value="Unassembled WGS sequence"/>
</dbReference>
<dbReference type="InterPro" id="IPR000551">
    <property type="entry name" value="MerR-type_HTH_dom"/>
</dbReference>